<evidence type="ECO:0000256" key="6">
    <source>
        <dbReference type="ARBA" id="ARBA00022723"/>
    </source>
</evidence>
<evidence type="ECO:0000313" key="13">
    <source>
        <dbReference type="EMBL" id="SHJ07497.1"/>
    </source>
</evidence>
<dbReference type="PANTHER" id="PTHR43226:SF4">
    <property type="entry name" value="XAA-PRO AMINOPEPTIDASE 3"/>
    <property type="match status" value="1"/>
</dbReference>
<keyword evidence="9" id="KW-0464">Manganese</keyword>
<evidence type="ECO:0000256" key="5">
    <source>
        <dbReference type="ARBA" id="ARBA00022670"/>
    </source>
</evidence>
<dbReference type="InterPro" id="IPR000994">
    <property type="entry name" value="Pept_M24"/>
</dbReference>
<proteinExistence type="inferred from homology"/>
<sequence>MFSAATYAERRKILCTRLTERGEKGLLLFPGHSASPMNYTNNTYPFRQDSSFLYFFGHDHEGLTGVIDLDAGESWYFDQGFSMDDIIWSGALATPEELAARCGAERYGAEKTLTHMVTEAKKSQRPIHILPVYRAETRMRLVQLLNCGIMEADKFVSTPLIEEVVKLRSVKSIEEVMEIEQALETSYAMYANALTATRPGASERQLASVLHSTLALAGSAPSFTPICTGRGQILHNHEYSHMLHSGDLLLIDSGAESENHYASDITRTFPVAGTFTGQQRDVYSIVLAAQEAAISQCAPDIPFIDCHMTAATTIASGLRDLGILKGSVESIVAAGAHALFFPHGLGHMLGLDVHDMEGLGEDFVGYDSTITRSEQFGLRGLRLARKLQQGFVVTIEPGCYFIPALMEQWEAEGTCKEFINFDTAKQFSEFGGIRIEDDIYITSDGHRVLGQQIPKTVAGIEGRMHACSQRMFQGR</sequence>
<dbReference type="SUPFAM" id="SSF53092">
    <property type="entry name" value="Creatinase/prolidase N-terminal domain"/>
    <property type="match status" value="1"/>
</dbReference>
<evidence type="ECO:0000256" key="1">
    <source>
        <dbReference type="ARBA" id="ARBA00001424"/>
    </source>
</evidence>
<evidence type="ECO:0000256" key="2">
    <source>
        <dbReference type="ARBA" id="ARBA00001936"/>
    </source>
</evidence>
<dbReference type="Gene3D" id="3.90.230.10">
    <property type="entry name" value="Creatinase/methionine aminopeptidase superfamily"/>
    <property type="match status" value="1"/>
</dbReference>
<dbReference type="Gene3D" id="3.40.350.10">
    <property type="entry name" value="Creatinase/prolidase N-terminal domain"/>
    <property type="match status" value="1"/>
</dbReference>
<keyword evidence="5" id="KW-0645">Protease</keyword>
<accession>A0A8G2C9D0</accession>
<comment type="catalytic activity">
    <reaction evidence="1">
        <text>Release of any N-terminal amino acid, including proline, that is linked to proline, even from a dipeptide or tripeptide.</text>
        <dbReference type="EC" id="3.4.11.9"/>
    </reaction>
</comment>
<evidence type="ECO:0000259" key="11">
    <source>
        <dbReference type="SMART" id="SM01011"/>
    </source>
</evidence>
<dbReference type="GO" id="GO:0070006">
    <property type="term" value="F:metalloaminopeptidase activity"/>
    <property type="evidence" value="ECO:0007669"/>
    <property type="project" value="InterPro"/>
</dbReference>
<evidence type="ECO:0000256" key="4">
    <source>
        <dbReference type="ARBA" id="ARBA00012574"/>
    </source>
</evidence>
<dbReference type="PROSITE" id="PS00491">
    <property type="entry name" value="PROLINE_PEPTIDASE"/>
    <property type="match status" value="1"/>
</dbReference>
<dbReference type="EMBL" id="JBFSOO010000005">
    <property type="protein sequence ID" value="MEZ6853647.1"/>
    <property type="molecule type" value="Genomic_DNA"/>
</dbReference>
<evidence type="ECO:0000256" key="8">
    <source>
        <dbReference type="ARBA" id="ARBA00023049"/>
    </source>
</evidence>
<name>A0A8G2C9D0_9BACT</name>
<dbReference type="EC" id="3.4.11.9" evidence="4"/>
<evidence type="ECO:0000256" key="10">
    <source>
        <dbReference type="RuleBase" id="RU000590"/>
    </source>
</evidence>
<comment type="caution">
    <text evidence="13">The sequence shown here is derived from an EMBL/GenBank/DDBJ whole genome shotgun (WGS) entry which is preliminary data.</text>
</comment>
<dbReference type="SUPFAM" id="SSF55920">
    <property type="entry name" value="Creatinase/aminopeptidase"/>
    <property type="match status" value="1"/>
</dbReference>
<keyword evidence="8" id="KW-0482">Metalloprotease</keyword>
<dbReference type="SMART" id="SM01011">
    <property type="entry name" value="AMP_N"/>
    <property type="match status" value="1"/>
</dbReference>
<organism evidence="13 14">
    <name type="scientific">Halodesulfovibrio aestuarii</name>
    <dbReference type="NCBI Taxonomy" id="126333"/>
    <lineage>
        <taxon>Bacteria</taxon>
        <taxon>Pseudomonadati</taxon>
        <taxon>Thermodesulfobacteriota</taxon>
        <taxon>Desulfovibrionia</taxon>
        <taxon>Desulfovibrionales</taxon>
        <taxon>Desulfovibrionaceae</taxon>
        <taxon>Halodesulfovibrio</taxon>
    </lineage>
</organism>
<feature type="domain" description="Aminopeptidase P N-terminal" evidence="11">
    <location>
        <begin position="2"/>
        <end position="138"/>
    </location>
</feature>
<dbReference type="Pfam" id="PF00557">
    <property type="entry name" value="Peptidase_M24"/>
    <property type="match status" value="1"/>
</dbReference>
<keyword evidence="7 12" id="KW-0378">Hydrolase</keyword>
<dbReference type="GO" id="GO:0030145">
    <property type="term" value="F:manganese ion binding"/>
    <property type="evidence" value="ECO:0007669"/>
    <property type="project" value="InterPro"/>
</dbReference>
<evidence type="ECO:0000313" key="15">
    <source>
        <dbReference type="Proteomes" id="UP001568358"/>
    </source>
</evidence>
<dbReference type="GO" id="GO:0005829">
    <property type="term" value="C:cytosol"/>
    <property type="evidence" value="ECO:0007669"/>
    <property type="project" value="TreeGrafter"/>
</dbReference>
<dbReference type="Pfam" id="PF05195">
    <property type="entry name" value="AMP_N"/>
    <property type="match status" value="1"/>
</dbReference>
<dbReference type="RefSeq" id="WP_020000475.1">
    <property type="nucleotide sequence ID" value="NZ_CP192217.1"/>
</dbReference>
<dbReference type="EMBL" id="FQZR01000003">
    <property type="protein sequence ID" value="SHJ07497.1"/>
    <property type="molecule type" value="Genomic_DNA"/>
</dbReference>
<dbReference type="Proteomes" id="UP000184001">
    <property type="component" value="Unassembled WGS sequence"/>
</dbReference>
<dbReference type="AlphaFoldDB" id="A0A8G2C9D0"/>
<reference evidence="12 15" key="2">
    <citation type="submission" date="2024-07" db="EMBL/GenBank/DDBJ databases">
        <title>Active virus-host system and metabolic interactions in a Lokiarchaeon culture.</title>
        <authorList>
            <person name="Ponce Toledo R.I."/>
            <person name="Rodrigues Oliveira T."/>
            <person name="Schleper C."/>
        </authorList>
    </citation>
    <scope>NUCLEOTIDE SEQUENCE [LARGE SCALE GENOMIC DNA]</scope>
    <source>
        <strain evidence="12 15">B35</strain>
    </source>
</reference>
<keyword evidence="15" id="KW-1185">Reference proteome</keyword>
<dbReference type="Proteomes" id="UP001568358">
    <property type="component" value="Unassembled WGS sequence"/>
</dbReference>
<dbReference type="InterPro" id="IPR007865">
    <property type="entry name" value="Aminopep_P_N"/>
</dbReference>
<reference evidence="13 14" key="1">
    <citation type="submission" date="2016-11" db="EMBL/GenBank/DDBJ databases">
        <authorList>
            <person name="Varghese N."/>
            <person name="Submissions S."/>
        </authorList>
    </citation>
    <scope>NUCLEOTIDE SEQUENCE [LARGE SCALE GENOMIC DNA]</scope>
    <source>
        <strain evidence="13 14">DSM 17919</strain>
    </source>
</reference>
<comment type="similarity">
    <text evidence="3 10">Belongs to the peptidase M24B family.</text>
</comment>
<keyword evidence="6 10" id="KW-0479">Metal-binding</keyword>
<dbReference type="InterPro" id="IPR001131">
    <property type="entry name" value="Peptidase_M24B_aminopep-P_CS"/>
</dbReference>
<dbReference type="GO" id="GO:0006508">
    <property type="term" value="P:proteolysis"/>
    <property type="evidence" value="ECO:0007669"/>
    <property type="project" value="UniProtKB-KW"/>
</dbReference>
<evidence type="ECO:0000256" key="3">
    <source>
        <dbReference type="ARBA" id="ARBA00008766"/>
    </source>
</evidence>
<evidence type="ECO:0000256" key="7">
    <source>
        <dbReference type="ARBA" id="ARBA00022801"/>
    </source>
</evidence>
<dbReference type="CDD" id="cd01087">
    <property type="entry name" value="Prolidase"/>
    <property type="match status" value="1"/>
</dbReference>
<evidence type="ECO:0000313" key="12">
    <source>
        <dbReference type="EMBL" id="MEZ6853647.1"/>
    </source>
</evidence>
<gene>
    <name evidence="12" type="ORF">AB2Z07_08915</name>
    <name evidence="13" type="ORF">SAMN05660830_01562</name>
</gene>
<evidence type="ECO:0000313" key="14">
    <source>
        <dbReference type="Proteomes" id="UP000184001"/>
    </source>
</evidence>
<keyword evidence="13" id="KW-0031">Aminopeptidase</keyword>
<evidence type="ECO:0000256" key="9">
    <source>
        <dbReference type="ARBA" id="ARBA00023211"/>
    </source>
</evidence>
<comment type="cofactor">
    <cofactor evidence="2">
        <name>Mn(2+)</name>
        <dbReference type="ChEBI" id="CHEBI:29035"/>
    </cofactor>
</comment>
<protein>
    <recommendedName>
        <fullName evidence="4">Xaa-Pro aminopeptidase</fullName>
        <ecNumber evidence="4">3.4.11.9</ecNumber>
    </recommendedName>
</protein>
<dbReference type="InterPro" id="IPR036005">
    <property type="entry name" value="Creatinase/aminopeptidase-like"/>
</dbReference>
<dbReference type="InterPro" id="IPR029149">
    <property type="entry name" value="Creatin/AminoP/Spt16_N"/>
</dbReference>
<dbReference type="PANTHER" id="PTHR43226">
    <property type="entry name" value="XAA-PRO AMINOPEPTIDASE 3"/>
    <property type="match status" value="1"/>
</dbReference>
<dbReference type="InterPro" id="IPR052433">
    <property type="entry name" value="X-Pro_dipept-like"/>
</dbReference>